<evidence type="ECO:0000256" key="1">
    <source>
        <dbReference type="ARBA" id="ARBA00022679"/>
    </source>
</evidence>
<organism evidence="3 4">
    <name type="scientific">Lactuca virosa</name>
    <dbReference type="NCBI Taxonomy" id="75947"/>
    <lineage>
        <taxon>Eukaryota</taxon>
        <taxon>Viridiplantae</taxon>
        <taxon>Streptophyta</taxon>
        <taxon>Embryophyta</taxon>
        <taxon>Tracheophyta</taxon>
        <taxon>Spermatophyta</taxon>
        <taxon>Magnoliopsida</taxon>
        <taxon>eudicotyledons</taxon>
        <taxon>Gunneridae</taxon>
        <taxon>Pentapetalae</taxon>
        <taxon>asterids</taxon>
        <taxon>campanulids</taxon>
        <taxon>Asterales</taxon>
        <taxon>Asteraceae</taxon>
        <taxon>Cichorioideae</taxon>
        <taxon>Cichorieae</taxon>
        <taxon>Lactucinae</taxon>
        <taxon>Lactuca</taxon>
    </lineage>
</organism>
<name>A0AAU9NL87_9ASTR</name>
<keyword evidence="1" id="KW-0808">Transferase</keyword>
<sequence>MLPTAPAFHLEHRLHQKTSDSTLRFLHLACTALDTVHRVTTGFVNFPATSLDCRRNLTSPSTNLSHIKAKESPRMSSLKSGIEVKSNESGIITNSDDLNGSIRHEISTKGKRSTNIVWHKCSVEKMDRQELLQQKGCVVWITGLSGSGKSTLDRLSEWLVRVQKLWVLDRTSIALAYFQSSLFLPSLPSFCPSPLRPTARSSVSFGMPSPKSRMVLMLDKTIFCFLLSPSGNCEESLSQQLSRCRYRSRHVGLCL</sequence>
<dbReference type="InterPro" id="IPR027417">
    <property type="entry name" value="P-loop_NTPase"/>
</dbReference>
<proteinExistence type="predicted"/>
<dbReference type="Gene3D" id="3.40.50.300">
    <property type="entry name" value="P-loop containing nucleotide triphosphate hydrolases"/>
    <property type="match status" value="1"/>
</dbReference>
<dbReference type="Pfam" id="PF01583">
    <property type="entry name" value="APS_kinase"/>
    <property type="match status" value="1"/>
</dbReference>
<evidence type="ECO:0000313" key="3">
    <source>
        <dbReference type="EMBL" id="CAH1438629.1"/>
    </source>
</evidence>
<dbReference type="SUPFAM" id="SSF53795">
    <property type="entry name" value="PEP carboxykinase-like"/>
    <property type="match status" value="1"/>
</dbReference>
<dbReference type="EMBL" id="CAKMRJ010004445">
    <property type="protein sequence ID" value="CAH1438629.1"/>
    <property type="molecule type" value="Genomic_DNA"/>
</dbReference>
<dbReference type="Proteomes" id="UP001157418">
    <property type="component" value="Unassembled WGS sequence"/>
</dbReference>
<gene>
    <name evidence="3" type="ORF">LVIROSA_LOCUS24878</name>
</gene>
<reference evidence="3 4" key="1">
    <citation type="submission" date="2022-01" db="EMBL/GenBank/DDBJ databases">
        <authorList>
            <person name="Xiong W."/>
            <person name="Schranz E."/>
        </authorList>
    </citation>
    <scope>NUCLEOTIDE SEQUENCE [LARGE SCALE GENOMIC DNA]</scope>
</reference>
<dbReference type="AlphaFoldDB" id="A0AAU9NL87"/>
<keyword evidence="4" id="KW-1185">Reference proteome</keyword>
<comment type="caution">
    <text evidence="3">The sequence shown here is derived from an EMBL/GenBank/DDBJ whole genome shotgun (WGS) entry which is preliminary data.</text>
</comment>
<accession>A0AAU9NL87</accession>
<evidence type="ECO:0000313" key="4">
    <source>
        <dbReference type="Proteomes" id="UP001157418"/>
    </source>
</evidence>
<dbReference type="InterPro" id="IPR059117">
    <property type="entry name" value="APS_kinase_dom"/>
</dbReference>
<protein>
    <recommendedName>
        <fullName evidence="2">APS kinase domain-containing protein</fullName>
    </recommendedName>
</protein>
<evidence type="ECO:0000259" key="2">
    <source>
        <dbReference type="Pfam" id="PF01583"/>
    </source>
</evidence>
<feature type="domain" description="APS kinase" evidence="2">
    <location>
        <begin position="135"/>
        <end position="155"/>
    </location>
</feature>